<name>A0A9P6G1E2_9FUNG</name>
<sequence>MSMAQMLDVINIASVTITLPDIMRQVGYSIDQLQWVSSAYALAYGAFLLIGGRLGDLFGHRNIFIIGVIWFSIWSLINGFAKDPIVMSVGRALQGMGAGFTVPSALAILTTTYPLGPERTKALAVFGGTGAVGAVFGVLLGGIFGSTIGWRWIFYITAIIGFTMAILGFVVIPLELGTSKAVDRRIDYLGIITFTLGIVGVIFYLSESPAKGWANAQTLAPFLVGVALLISFIVIEHKVSNPTMPLRIWSSQRLIGSCLSIIGISASVNAMIFFSSLTFQSVLGYTPIKTSLAYIVHGLGAIVVITIMTKLVMYVRTKILMVVGWFILIASGILFAQVQADSSYWSIPFPSLILNFLGMAPVWLSCQINSVADASDEDQGVVGAVYNVALQIGAPIGIAVANIVAHSINSPTATGVDLLKGYQGAFYSYAVISGFGLLATLIFFPNQDPIQFKAVPKTKATDTIEDEEMASETIGYADVVGQLDTARASEIEVKGDVLISAGATIVDEPLKESSEKKQG</sequence>
<dbReference type="Gene3D" id="1.20.1720.10">
    <property type="entry name" value="Multidrug resistance protein D"/>
    <property type="match status" value="1"/>
</dbReference>
<dbReference type="PANTHER" id="PTHR42718:SF9">
    <property type="entry name" value="MAJOR FACILITATOR SUPERFAMILY MULTIDRUG TRANSPORTER MFSC"/>
    <property type="match status" value="1"/>
</dbReference>
<evidence type="ECO:0000256" key="1">
    <source>
        <dbReference type="ARBA" id="ARBA00004141"/>
    </source>
</evidence>
<dbReference type="OrthoDB" id="2130629at2759"/>
<feature type="transmembrane region" description="Helical" evidence="6">
    <location>
        <begin position="33"/>
        <end position="51"/>
    </location>
</feature>
<comment type="caution">
    <text evidence="8">The sequence shown here is derived from an EMBL/GenBank/DDBJ whole genome shotgun (WGS) entry which is preliminary data.</text>
</comment>
<dbReference type="GO" id="GO:0016020">
    <property type="term" value="C:membrane"/>
    <property type="evidence" value="ECO:0007669"/>
    <property type="project" value="UniProtKB-SubCell"/>
</dbReference>
<dbReference type="AlphaFoldDB" id="A0A9P6G1E2"/>
<keyword evidence="9" id="KW-1185">Reference proteome</keyword>
<feature type="transmembrane region" description="Helical" evidence="6">
    <location>
        <begin position="122"/>
        <end position="146"/>
    </location>
</feature>
<evidence type="ECO:0000256" key="3">
    <source>
        <dbReference type="ARBA" id="ARBA00022692"/>
    </source>
</evidence>
<feature type="transmembrane region" description="Helical" evidence="6">
    <location>
        <begin position="425"/>
        <end position="444"/>
    </location>
</feature>
<reference evidence="8" key="1">
    <citation type="journal article" date="2020" name="Fungal Divers.">
        <title>Resolving the Mortierellaceae phylogeny through synthesis of multi-gene phylogenetics and phylogenomics.</title>
        <authorList>
            <person name="Vandepol N."/>
            <person name="Liber J."/>
            <person name="Desiro A."/>
            <person name="Na H."/>
            <person name="Kennedy M."/>
            <person name="Barry K."/>
            <person name="Grigoriev I.V."/>
            <person name="Miller A.N."/>
            <person name="O'Donnell K."/>
            <person name="Stajich J.E."/>
            <person name="Bonito G."/>
        </authorList>
    </citation>
    <scope>NUCLEOTIDE SEQUENCE</scope>
    <source>
        <strain evidence="8">KOD1015</strain>
    </source>
</reference>
<dbReference type="Gene3D" id="1.20.1250.20">
    <property type="entry name" value="MFS general substrate transporter like domains"/>
    <property type="match status" value="1"/>
</dbReference>
<evidence type="ECO:0000259" key="7">
    <source>
        <dbReference type="PROSITE" id="PS50850"/>
    </source>
</evidence>
<dbReference type="PROSITE" id="PS50850">
    <property type="entry name" value="MFS"/>
    <property type="match status" value="1"/>
</dbReference>
<feature type="domain" description="Major facilitator superfamily (MFS) profile" evidence="7">
    <location>
        <begin position="1"/>
        <end position="448"/>
    </location>
</feature>
<feature type="transmembrane region" description="Helical" evidence="6">
    <location>
        <begin position="319"/>
        <end position="338"/>
    </location>
</feature>
<dbReference type="InterPro" id="IPR036259">
    <property type="entry name" value="MFS_trans_sf"/>
</dbReference>
<feature type="transmembrane region" description="Helical" evidence="6">
    <location>
        <begin position="291"/>
        <end position="312"/>
    </location>
</feature>
<evidence type="ECO:0000256" key="5">
    <source>
        <dbReference type="ARBA" id="ARBA00023136"/>
    </source>
</evidence>
<dbReference type="Pfam" id="PF07690">
    <property type="entry name" value="MFS_1"/>
    <property type="match status" value="1"/>
</dbReference>
<evidence type="ECO:0000256" key="4">
    <source>
        <dbReference type="ARBA" id="ARBA00022989"/>
    </source>
</evidence>
<feature type="transmembrane region" description="Helical" evidence="6">
    <location>
        <begin position="384"/>
        <end position="405"/>
    </location>
</feature>
<evidence type="ECO:0000313" key="9">
    <source>
        <dbReference type="Proteomes" id="UP000780801"/>
    </source>
</evidence>
<feature type="transmembrane region" description="Helical" evidence="6">
    <location>
        <begin position="344"/>
        <end position="364"/>
    </location>
</feature>
<feature type="transmembrane region" description="Helical" evidence="6">
    <location>
        <begin position="63"/>
        <end position="81"/>
    </location>
</feature>
<dbReference type="PANTHER" id="PTHR42718">
    <property type="entry name" value="MAJOR FACILITATOR SUPERFAMILY MULTIDRUG TRANSPORTER MFSC"/>
    <property type="match status" value="1"/>
</dbReference>
<dbReference type="Proteomes" id="UP000780801">
    <property type="component" value="Unassembled WGS sequence"/>
</dbReference>
<feature type="transmembrane region" description="Helical" evidence="6">
    <location>
        <begin position="152"/>
        <end position="174"/>
    </location>
</feature>
<keyword evidence="4 6" id="KW-1133">Transmembrane helix</keyword>
<dbReference type="InterPro" id="IPR011701">
    <property type="entry name" value="MFS"/>
</dbReference>
<organism evidence="8 9">
    <name type="scientific">Lunasporangiospora selenospora</name>
    <dbReference type="NCBI Taxonomy" id="979761"/>
    <lineage>
        <taxon>Eukaryota</taxon>
        <taxon>Fungi</taxon>
        <taxon>Fungi incertae sedis</taxon>
        <taxon>Mucoromycota</taxon>
        <taxon>Mortierellomycotina</taxon>
        <taxon>Mortierellomycetes</taxon>
        <taxon>Mortierellales</taxon>
        <taxon>Mortierellaceae</taxon>
        <taxon>Lunasporangiospora</taxon>
    </lineage>
</organism>
<feature type="transmembrane region" description="Helical" evidence="6">
    <location>
        <begin position="218"/>
        <end position="235"/>
    </location>
</feature>
<evidence type="ECO:0000256" key="2">
    <source>
        <dbReference type="ARBA" id="ARBA00022448"/>
    </source>
</evidence>
<dbReference type="EMBL" id="JAABOA010000374">
    <property type="protein sequence ID" value="KAF9584601.1"/>
    <property type="molecule type" value="Genomic_DNA"/>
</dbReference>
<protein>
    <recommendedName>
        <fullName evidence="7">Major facilitator superfamily (MFS) profile domain-containing protein</fullName>
    </recommendedName>
</protein>
<comment type="subcellular location">
    <subcellularLocation>
        <location evidence="1">Membrane</location>
        <topology evidence="1">Multi-pass membrane protein</topology>
    </subcellularLocation>
</comment>
<accession>A0A9P6G1E2</accession>
<keyword evidence="2" id="KW-0813">Transport</keyword>
<keyword evidence="5 6" id="KW-0472">Membrane</keyword>
<proteinExistence type="predicted"/>
<dbReference type="InterPro" id="IPR020846">
    <property type="entry name" value="MFS_dom"/>
</dbReference>
<dbReference type="SUPFAM" id="SSF103473">
    <property type="entry name" value="MFS general substrate transporter"/>
    <property type="match status" value="1"/>
</dbReference>
<gene>
    <name evidence="8" type="ORF">BGW38_005885</name>
</gene>
<evidence type="ECO:0000313" key="8">
    <source>
        <dbReference type="EMBL" id="KAF9584601.1"/>
    </source>
</evidence>
<feature type="transmembrane region" description="Helical" evidence="6">
    <location>
        <begin position="93"/>
        <end position="115"/>
    </location>
</feature>
<keyword evidence="3 6" id="KW-0812">Transmembrane</keyword>
<feature type="transmembrane region" description="Helical" evidence="6">
    <location>
        <begin position="186"/>
        <end position="206"/>
    </location>
</feature>
<feature type="transmembrane region" description="Helical" evidence="6">
    <location>
        <begin position="255"/>
        <end position="279"/>
    </location>
</feature>
<dbReference type="GO" id="GO:0022857">
    <property type="term" value="F:transmembrane transporter activity"/>
    <property type="evidence" value="ECO:0007669"/>
    <property type="project" value="InterPro"/>
</dbReference>
<evidence type="ECO:0000256" key="6">
    <source>
        <dbReference type="SAM" id="Phobius"/>
    </source>
</evidence>